<comment type="caution">
    <text evidence="11">The sequence shown here is derived from an EMBL/GenBank/DDBJ whole genome shotgun (WGS) entry which is preliminary data.</text>
</comment>
<feature type="domain" description="Peptidase M14" evidence="10">
    <location>
        <begin position="111"/>
        <end position="398"/>
    </location>
</feature>
<keyword evidence="5" id="KW-0862">Zinc</keyword>
<dbReference type="PROSITE" id="PS52035">
    <property type="entry name" value="PEPTIDASE_M14"/>
    <property type="match status" value="1"/>
</dbReference>
<dbReference type="PROSITE" id="PS51782">
    <property type="entry name" value="LYSM"/>
    <property type="match status" value="2"/>
</dbReference>
<feature type="region of interest" description="Disordered" evidence="8">
    <location>
        <begin position="265"/>
        <end position="287"/>
    </location>
</feature>
<dbReference type="Pfam" id="PF00246">
    <property type="entry name" value="Peptidase_M14"/>
    <property type="match status" value="1"/>
</dbReference>
<dbReference type="CDD" id="cd00118">
    <property type="entry name" value="LysM"/>
    <property type="match status" value="2"/>
</dbReference>
<dbReference type="MEROPS" id="M14.008"/>
<dbReference type="EMBL" id="JNVM01000099">
    <property type="protein sequence ID" value="KEQ21554.1"/>
    <property type="molecule type" value="Genomic_DNA"/>
</dbReference>
<dbReference type="eggNOG" id="COG2866">
    <property type="taxonomic scope" value="Bacteria"/>
</dbReference>
<sequence length="400" mass="45435">MTFPYVVRRGDTIHRVARRYGMNVTALYGANPHLKERSYLYPGQVVHIPVRTTSRYVIQAGDTLWDLALRFNISLAELQAANPDADPRRLRIGQSIVLPVSNGLTIVETDVEYGYAELLDDLDRLLDTYPFLEMIVVGQSVLGKDIPAVRIGTGPREVHYNGAFHANEWITSLLLMKFIEDYAAAYAGRKPLRNRAMTELYEQTSLWVVPMVNPDGVELVQQGVTPGHPYYEELLRWNYDSQQFSRWKANIRGVDLNDQFPAHWEAERDRREVPGPGPRDYAGPAPLSEPEAQAMEAFTRAHSFRLVMAFHTQGREIYWNYRGQEPPEAEEAARRLAKASGYRAVKLTGSDAGYKDWFIQEFGRLGFTIEAGIGINPLPIEQFPQMYDEAIGIMLEGLKL</sequence>
<evidence type="ECO:0000256" key="7">
    <source>
        <dbReference type="PROSITE-ProRule" id="PRU01379"/>
    </source>
</evidence>
<dbReference type="PANTHER" id="PTHR11705">
    <property type="entry name" value="PROTEASE FAMILY M14 CARBOXYPEPTIDASE A,B"/>
    <property type="match status" value="1"/>
</dbReference>
<evidence type="ECO:0000259" key="10">
    <source>
        <dbReference type="PROSITE" id="PS52035"/>
    </source>
</evidence>
<dbReference type="InterPro" id="IPR034274">
    <property type="entry name" value="ENP1_M14_CPD"/>
</dbReference>
<evidence type="ECO:0000256" key="6">
    <source>
        <dbReference type="ARBA" id="ARBA00023049"/>
    </source>
</evidence>
<evidence type="ECO:0000313" key="11">
    <source>
        <dbReference type="EMBL" id="KEQ21554.1"/>
    </source>
</evidence>
<evidence type="ECO:0000256" key="3">
    <source>
        <dbReference type="ARBA" id="ARBA00022670"/>
    </source>
</evidence>
<keyword evidence="12" id="KW-1185">Reference proteome</keyword>
<dbReference type="SMART" id="SM00631">
    <property type="entry name" value="Zn_pept"/>
    <property type="match status" value="1"/>
</dbReference>
<dbReference type="RefSeq" id="WP_036694205.1">
    <property type="nucleotide sequence ID" value="NZ_JNVM01000099.1"/>
</dbReference>
<dbReference type="GO" id="GO:0008270">
    <property type="term" value="F:zinc ion binding"/>
    <property type="evidence" value="ECO:0007669"/>
    <property type="project" value="InterPro"/>
</dbReference>
<evidence type="ECO:0000256" key="2">
    <source>
        <dbReference type="ARBA" id="ARBA00005988"/>
    </source>
</evidence>
<feature type="domain" description="LysM" evidence="9">
    <location>
        <begin position="3"/>
        <end position="48"/>
    </location>
</feature>
<dbReference type="InterPro" id="IPR018392">
    <property type="entry name" value="LysM"/>
</dbReference>
<dbReference type="SMART" id="SM00257">
    <property type="entry name" value="LysM"/>
    <property type="match status" value="2"/>
</dbReference>
<dbReference type="Gene3D" id="3.10.350.10">
    <property type="entry name" value="LysM domain"/>
    <property type="match status" value="2"/>
</dbReference>
<comment type="cofactor">
    <cofactor evidence="1">
        <name>Zn(2+)</name>
        <dbReference type="ChEBI" id="CHEBI:29105"/>
    </cofactor>
</comment>
<evidence type="ECO:0000256" key="1">
    <source>
        <dbReference type="ARBA" id="ARBA00001947"/>
    </source>
</evidence>
<dbReference type="AlphaFoldDB" id="A0A081NSY1"/>
<organism evidence="11 12">
    <name type="scientific">Paenibacillus tyrfis</name>
    <dbReference type="NCBI Taxonomy" id="1501230"/>
    <lineage>
        <taxon>Bacteria</taxon>
        <taxon>Bacillati</taxon>
        <taxon>Bacillota</taxon>
        <taxon>Bacilli</taxon>
        <taxon>Bacillales</taxon>
        <taxon>Paenibacillaceae</taxon>
        <taxon>Paenibacillus</taxon>
    </lineage>
</organism>
<dbReference type="eggNOG" id="COG1388">
    <property type="taxonomic scope" value="Bacteria"/>
</dbReference>
<reference evidence="11 12" key="1">
    <citation type="submission" date="2014-06" db="EMBL/GenBank/DDBJ databases">
        <title>Draft genome sequence of Paenibacillus sp. MSt1.</title>
        <authorList>
            <person name="Aw Y.K."/>
            <person name="Ong K.S."/>
            <person name="Gan H.M."/>
            <person name="Lee S.M."/>
        </authorList>
    </citation>
    <scope>NUCLEOTIDE SEQUENCE [LARGE SCALE GENOMIC DNA]</scope>
    <source>
        <strain evidence="11 12">MSt1</strain>
    </source>
</reference>
<keyword evidence="6" id="KW-0482">Metalloprotease</keyword>
<gene>
    <name evidence="11" type="ORF">ET33_03585</name>
</gene>
<dbReference type="CDD" id="cd06229">
    <property type="entry name" value="M14_Endopeptidase_I"/>
    <property type="match status" value="1"/>
</dbReference>
<dbReference type="InterPro" id="IPR036779">
    <property type="entry name" value="LysM_dom_sf"/>
</dbReference>
<dbReference type="Proteomes" id="UP000028123">
    <property type="component" value="Unassembled WGS sequence"/>
</dbReference>
<evidence type="ECO:0000256" key="8">
    <source>
        <dbReference type="SAM" id="MobiDB-lite"/>
    </source>
</evidence>
<feature type="domain" description="LysM" evidence="9">
    <location>
        <begin position="54"/>
        <end position="98"/>
    </location>
</feature>
<dbReference type="OrthoDB" id="9802862at2"/>
<evidence type="ECO:0000256" key="4">
    <source>
        <dbReference type="ARBA" id="ARBA00022801"/>
    </source>
</evidence>
<dbReference type="SUPFAM" id="SSF53187">
    <property type="entry name" value="Zn-dependent exopeptidases"/>
    <property type="match status" value="1"/>
</dbReference>
<dbReference type="GO" id="GO:0004181">
    <property type="term" value="F:metallocarboxypeptidase activity"/>
    <property type="evidence" value="ECO:0007669"/>
    <property type="project" value="InterPro"/>
</dbReference>
<dbReference type="GO" id="GO:0006508">
    <property type="term" value="P:proteolysis"/>
    <property type="evidence" value="ECO:0007669"/>
    <property type="project" value="UniProtKB-KW"/>
</dbReference>
<evidence type="ECO:0000256" key="5">
    <source>
        <dbReference type="ARBA" id="ARBA00022833"/>
    </source>
</evidence>
<keyword evidence="4" id="KW-0378">Hydrolase</keyword>
<dbReference type="GO" id="GO:0005615">
    <property type="term" value="C:extracellular space"/>
    <property type="evidence" value="ECO:0007669"/>
    <property type="project" value="TreeGrafter"/>
</dbReference>
<dbReference type="PANTHER" id="PTHR11705:SF143">
    <property type="entry name" value="SLL0236 PROTEIN"/>
    <property type="match status" value="1"/>
</dbReference>
<dbReference type="Gene3D" id="3.40.630.10">
    <property type="entry name" value="Zn peptidases"/>
    <property type="match status" value="1"/>
</dbReference>
<comment type="similarity">
    <text evidence="2 7">Belongs to the peptidase M14 family.</text>
</comment>
<evidence type="ECO:0000259" key="9">
    <source>
        <dbReference type="PROSITE" id="PS51782"/>
    </source>
</evidence>
<evidence type="ECO:0000313" key="12">
    <source>
        <dbReference type="Proteomes" id="UP000028123"/>
    </source>
</evidence>
<feature type="active site" description="Proton donor/acceptor" evidence="7">
    <location>
        <position position="370"/>
    </location>
</feature>
<name>A0A081NSY1_9BACL</name>
<dbReference type="Pfam" id="PF01476">
    <property type="entry name" value="LysM"/>
    <property type="match status" value="2"/>
</dbReference>
<dbReference type="SUPFAM" id="SSF54106">
    <property type="entry name" value="LysM domain"/>
    <property type="match status" value="2"/>
</dbReference>
<keyword evidence="3" id="KW-0645">Protease</keyword>
<accession>A0A081NSY1</accession>
<dbReference type="InterPro" id="IPR000834">
    <property type="entry name" value="Peptidase_M14"/>
</dbReference>
<protein>
    <submittedName>
        <fullName evidence="11">Peptidase M14</fullName>
    </submittedName>
</protein>
<proteinExistence type="inferred from homology"/>